<accession>A0AAN6WWI6</accession>
<evidence type="ECO:0000256" key="2">
    <source>
        <dbReference type="SAM" id="Phobius"/>
    </source>
</evidence>
<sequence length="488" mass="56244">MSLFLDKKLYLERFQREKPPEGDYYECTLLQWSGPDNNTISKTEFTRASQIASFQSSRLNILIAPLDTSDPEEFAGFEALLRRYDIPGAFLDERTQSVMNSFGYLPQETTTFCTWIHFLLKDIEKSDPRPLDSSDPANTSLRRRLTNAFQRQNRTPTGTQKESIELEPRIPYNPDYSRKSGIYSHESEEPSLPKWTKRSFFLDVHNHGTDNAEITLICFNPSPFLTDDLCNLALRTNCADILKNPYILLEIVLYDLSMQLDTTIWELRRIFQVEQEHFGYLTANPTKSLAEIDFSALHLLADYIIMLREGSQGLLATLDAVVEHHKNHSLCPEDHDSLLLYKQTQEAFRYRRRLVQSTGERAATFEKRINNLTTLFFNHISQQDNAMLMRDSSSVKAIALITLIFLPVTTVATICGSEFFYSSDTGGESRSIQMDPSGWIMFGVSSALTLLFMWLWVWYTKSLEKRFARGRKIMDEKGKGRRKLVFSA</sequence>
<feature type="transmembrane region" description="Helical" evidence="2">
    <location>
        <begin position="397"/>
        <end position="419"/>
    </location>
</feature>
<keyword evidence="2" id="KW-0812">Transmembrane</keyword>
<dbReference type="Gene3D" id="1.20.58.340">
    <property type="entry name" value="Magnesium transport protein CorA, transmembrane region"/>
    <property type="match status" value="1"/>
</dbReference>
<keyword evidence="2" id="KW-1133">Transmembrane helix</keyword>
<reference evidence="3" key="2">
    <citation type="submission" date="2023-05" db="EMBL/GenBank/DDBJ databases">
        <authorList>
            <consortium name="Lawrence Berkeley National Laboratory"/>
            <person name="Steindorff A."/>
            <person name="Hensen N."/>
            <person name="Bonometti L."/>
            <person name="Westerberg I."/>
            <person name="Brannstrom I.O."/>
            <person name="Guillou S."/>
            <person name="Cros-Aarteil S."/>
            <person name="Calhoun S."/>
            <person name="Haridas S."/>
            <person name="Kuo A."/>
            <person name="Mondo S."/>
            <person name="Pangilinan J."/>
            <person name="Riley R."/>
            <person name="Labutti K."/>
            <person name="Andreopoulos B."/>
            <person name="Lipzen A."/>
            <person name="Chen C."/>
            <person name="Yanf M."/>
            <person name="Daum C."/>
            <person name="Ng V."/>
            <person name="Clum A."/>
            <person name="Ohm R."/>
            <person name="Martin F."/>
            <person name="Silar P."/>
            <person name="Natvig D."/>
            <person name="Lalanne C."/>
            <person name="Gautier V."/>
            <person name="Ament-Velasquez S.L."/>
            <person name="Kruys A."/>
            <person name="Hutchinson M.I."/>
            <person name="Powell A.J."/>
            <person name="Barry K."/>
            <person name="Miller A.N."/>
            <person name="Grigoriev I.V."/>
            <person name="Debuchy R."/>
            <person name="Gladieux P."/>
            <person name="Thoren M.H."/>
            <person name="Johannesson H."/>
        </authorList>
    </citation>
    <scope>NUCLEOTIDE SEQUENCE</scope>
    <source>
        <strain evidence="3">PSN309</strain>
    </source>
</reference>
<protein>
    <submittedName>
        <fullName evidence="3">Uncharacterized protein</fullName>
    </submittedName>
</protein>
<dbReference type="Proteomes" id="UP001302126">
    <property type="component" value="Unassembled WGS sequence"/>
</dbReference>
<keyword evidence="2" id="KW-0472">Membrane</keyword>
<feature type="transmembrane region" description="Helical" evidence="2">
    <location>
        <begin position="439"/>
        <end position="459"/>
    </location>
</feature>
<reference evidence="3" key="1">
    <citation type="journal article" date="2023" name="Mol. Phylogenet. Evol.">
        <title>Genome-scale phylogeny and comparative genomics of the fungal order Sordariales.</title>
        <authorList>
            <person name="Hensen N."/>
            <person name="Bonometti L."/>
            <person name="Westerberg I."/>
            <person name="Brannstrom I.O."/>
            <person name="Guillou S."/>
            <person name="Cros-Aarteil S."/>
            <person name="Calhoun S."/>
            <person name="Haridas S."/>
            <person name="Kuo A."/>
            <person name="Mondo S."/>
            <person name="Pangilinan J."/>
            <person name="Riley R."/>
            <person name="LaButti K."/>
            <person name="Andreopoulos B."/>
            <person name="Lipzen A."/>
            <person name="Chen C."/>
            <person name="Yan M."/>
            <person name="Daum C."/>
            <person name="Ng V."/>
            <person name="Clum A."/>
            <person name="Steindorff A."/>
            <person name="Ohm R.A."/>
            <person name="Martin F."/>
            <person name="Silar P."/>
            <person name="Natvig D.O."/>
            <person name="Lalanne C."/>
            <person name="Gautier V."/>
            <person name="Ament-Velasquez S.L."/>
            <person name="Kruys A."/>
            <person name="Hutchinson M.I."/>
            <person name="Powell A.J."/>
            <person name="Barry K."/>
            <person name="Miller A.N."/>
            <person name="Grigoriev I.V."/>
            <person name="Debuchy R."/>
            <person name="Gladieux P."/>
            <person name="Hiltunen Thoren M."/>
            <person name="Johannesson H."/>
        </authorList>
    </citation>
    <scope>NUCLEOTIDE SEQUENCE</scope>
    <source>
        <strain evidence="3">PSN309</strain>
    </source>
</reference>
<evidence type="ECO:0000256" key="1">
    <source>
        <dbReference type="SAM" id="MobiDB-lite"/>
    </source>
</evidence>
<comment type="caution">
    <text evidence="3">The sequence shown here is derived from an EMBL/GenBank/DDBJ whole genome shotgun (WGS) entry which is preliminary data.</text>
</comment>
<feature type="compositionally biased region" description="Polar residues" evidence="1">
    <location>
        <begin position="147"/>
        <end position="161"/>
    </location>
</feature>
<gene>
    <name evidence="3" type="ORF">QBC35DRAFT_382171</name>
</gene>
<evidence type="ECO:0000313" key="4">
    <source>
        <dbReference type="Proteomes" id="UP001302126"/>
    </source>
</evidence>
<keyword evidence="4" id="KW-1185">Reference proteome</keyword>
<organism evidence="3 4">
    <name type="scientific">Podospora australis</name>
    <dbReference type="NCBI Taxonomy" id="1536484"/>
    <lineage>
        <taxon>Eukaryota</taxon>
        <taxon>Fungi</taxon>
        <taxon>Dikarya</taxon>
        <taxon>Ascomycota</taxon>
        <taxon>Pezizomycotina</taxon>
        <taxon>Sordariomycetes</taxon>
        <taxon>Sordariomycetidae</taxon>
        <taxon>Sordariales</taxon>
        <taxon>Podosporaceae</taxon>
        <taxon>Podospora</taxon>
    </lineage>
</organism>
<feature type="region of interest" description="Disordered" evidence="1">
    <location>
        <begin position="147"/>
        <end position="170"/>
    </location>
</feature>
<name>A0AAN6WWI6_9PEZI</name>
<dbReference type="AlphaFoldDB" id="A0AAN6WWI6"/>
<proteinExistence type="predicted"/>
<dbReference type="EMBL" id="MU864386">
    <property type="protein sequence ID" value="KAK4188600.1"/>
    <property type="molecule type" value="Genomic_DNA"/>
</dbReference>
<evidence type="ECO:0000313" key="3">
    <source>
        <dbReference type="EMBL" id="KAK4188600.1"/>
    </source>
</evidence>